<dbReference type="Proteomes" id="UP001183410">
    <property type="component" value="Unassembled WGS sequence"/>
</dbReference>
<name>A0ABU2JYF4_9ACTN</name>
<dbReference type="EMBL" id="JAVREO010000022">
    <property type="protein sequence ID" value="MDT0270027.1"/>
    <property type="molecule type" value="Genomic_DNA"/>
</dbReference>
<reference evidence="2" key="1">
    <citation type="submission" date="2023-07" db="EMBL/GenBank/DDBJ databases">
        <title>30 novel species of actinomycetes from the DSMZ collection.</title>
        <authorList>
            <person name="Nouioui I."/>
        </authorList>
    </citation>
    <scope>NUCLEOTIDE SEQUENCE [LARGE SCALE GENOMIC DNA]</scope>
    <source>
        <strain evidence="2">DSM 44915</strain>
    </source>
</reference>
<evidence type="ECO:0000313" key="2">
    <source>
        <dbReference type="Proteomes" id="UP001183410"/>
    </source>
</evidence>
<organism evidence="1 2">
    <name type="scientific">Streptomyces chisholmiae</name>
    <dbReference type="NCBI Taxonomy" id="3075540"/>
    <lineage>
        <taxon>Bacteria</taxon>
        <taxon>Bacillati</taxon>
        <taxon>Actinomycetota</taxon>
        <taxon>Actinomycetes</taxon>
        <taxon>Kitasatosporales</taxon>
        <taxon>Streptomycetaceae</taxon>
        <taxon>Streptomyces</taxon>
    </lineage>
</organism>
<protein>
    <submittedName>
        <fullName evidence="1">Uncharacterized protein</fullName>
    </submittedName>
</protein>
<accession>A0ABU2JYF4</accession>
<evidence type="ECO:0000313" key="1">
    <source>
        <dbReference type="EMBL" id="MDT0270027.1"/>
    </source>
</evidence>
<gene>
    <name evidence="1" type="ORF">RM844_27480</name>
</gene>
<sequence>MTHPSRISLMAAGELRTALEAHQRGDTATAVAALMAIDPESWQAIEQRLTALGGNVAALVSTLNRTT</sequence>
<comment type="caution">
    <text evidence="1">The sequence shown here is derived from an EMBL/GenBank/DDBJ whole genome shotgun (WGS) entry which is preliminary data.</text>
</comment>
<proteinExistence type="predicted"/>
<keyword evidence="2" id="KW-1185">Reference proteome</keyword>
<dbReference type="RefSeq" id="WP_311670105.1">
    <property type="nucleotide sequence ID" value="NZ_JAVREO010000022.1"/>
</dbReference>